<organism evidence="2 3">
    <name type="scientific">Kitasatospora saccharophila</name>
    <dbReference type="NCBI Taxonomy" id="407973"/>
    <lineage>
        <taxon>Bacteria</taxon>
        <taxon>Bacillati</taxon>
        <taxon>Actinomycetota</taxon>
        <taxon>Actinomycetes</taxon>
        <taxon>Kitasatosporales</taxon>
        <taxon>Streptomycetaceae</taxon>
        <taxon>Kitasatospora</taxon>
    </lineage>
</organism>
<evidence type="ECO:0000256" key="1">
    <source>
        <dbReference type="SAM" id="MobiDB-lite"/>
    </source>
</evidence>
<gene>
    <name evidence="2" type="ORF">GCM10009759_69250</name>
</gene>
<evidence type="ECO:0000313" key="2">
    <source>
        <dbReference type="EMBL" id="GAA2120395.1"/>
    </source>
</evidence>
<sequence length="63" mass="6679">MVAVSAKSNRSKADKGVVEWLPLAEAYCCIYLTDWVIGEDALGPDGGPGGGRRAAPARHRLPQ</sequence>
<dbReference type="EMBL" id="BAAANS010000072">
    <property type="protein sequence ID" value="GAA2120395.1"/>
    <property type="molecule type" value="Genomic_DNA"/>
</dbReference>
<accession>A0ABN2Y2B0</accession>
<comment type="caution">
    <text evidence="2">The sequence shown here is derived from an EMBL/GenBank/DDBJ whole genome shotgun (WGS) entry which is preliminary data.</text>
</comment>
<dbReference type="Proteomes" id="UP001500897">
    <property type="component" value="Unassembled WGS sequence"/>
</dbReference>
<name>A0ABN2Y2B0_9ACTN</name>
<keyword evidence="3" id="KW-1185">Reference proteome</keyword>
<proteinExistence type="predicted"/>
<protein>
    <submittedName>
        <fullName evidence="2">Uncharacterized protein</fullName>
    </submittedName>
</protein>
<feature type="region of interest" description="Disordered" evidence="1">
    <location>
        <begin position="42"/>
        <end position="63"/>
    </location>
</feature>
<reference evidence="2 3" key="1">
    <citation type="journal article" date="2019" name="Int. J. Syst. Evol. Microbiol.">
        <title>The Global Catalogue of Microorganisms (GCM) 10K type strain sequencing project: providing services to taxonomists for standard genome sequencing and annotation.</title>
        <authorList>
            <consortium name="The Broad Institute Genomics Platform"/>
            <consortium name="The Broad Institute Genome Sequencing Center for Infectious Disease"/>
            <person name="Wu L."/>
            <person name="Ma J."/>
        </authorList>
    </citation>
    <scope>NUCLEOTIDE SEQUENCE [LARGE SCALE GENOMIC DNA]</scope>
    <source>
        <strain evidence="2 3">JCM 14559</strain>
    </source>
</reference>
<evidence type="ECO:0000313" key="3">
    <source>
        <dbReference type="Proteomes" id="UP001500897"/>
    </source>
</evidence>